<proteinExistence type="predicted"/>
<protein>
    <submittedName>
        <fullName evidence="1">Uncharacterized protein</fullName>
    </submittedName>
</protein>
<dbReference type="AlphaFoldDB" id="A0A0E9QX66"/>
<evidence type="ECO:0000313" key="1">
    <source>
        <dbReference type="EMBL" id="JAH20805.1"/>
    </source>
</evidence>
<reference evidence="1" key="2">
    <citation type="journal article" date="2015" name="Fish Shellfish Immunol.">
        <title>Early steps in the European eel (Anguilla anguilla)-Vibrio vulnificus interaction in the gills: Role of the RtxA13 toxin.</title>
        <authorList>
            <person name="Callol A."/>
            <person name="Pajuelo D."/>
            <person name="Ebbesson L."/>
            <person name="Teles M."/>
            <person name="MacKenzie S."/>
            <person name="Amaro C."/>
        </authorList>
    </citation>
    <scope>NUCLEOTIDE SEQUENCE</scope>
</reference>
<organism evidence="1">
    <name type="scientific">Anguilla anguilla</name>
    <name type="common">European freshwater eel</name>
    <name type="synonym">Muraena anguilla</name>
    <dbReference type="NCBI Taxonomy" id="7936"/>
    <lineage>
        <taxon>Eukaryota</taxon>
        <taxon>Metazoa</taxon>
        <taxon>Chordata</taxon>
        <taxon>Craniata</taxon>
        <taxon>Vertebrata</taxon>
        <taxon>Euteleostomi</taxon>
        <taxon>Actinopterygii</taxon>
        <taxon>Neopterygii</taxon>
        <taxon>Teleostei</taxon>
        <taxon>Anguilliformes</taxon>
        <taxon>Anguillidae</taxon>
        <taxon>Anguilla</taxon>
    </lineage>
</organism>
<accession>A0A0E9QX66</accession>
<sequence length="44" mass="4401">MAACCFYSSGHGGRVGVTAALEGGLLLVNSRKGLSYLFGAAVPV</sequence>
<dbReference type="EMBL" id="GBXM01087772">
    <property type="protein sequence ID" value="JAH20805.1"/>
    <property type="molecule type" value="Transcribed_RNA"/>
</dbReference>
<reference evidence="1" key="1">
    <citation type="submission" date="2014-11" db="EMBL/GenBank/DDBJ databases">
        <authorList>
            <person name="Amaro Gonzalez C."/>
        </authorList>
    </citation>
    <scope>NUCLEOTIDE SEQUENCE</scope>
</reference>
<name>A0A0E9QX66_ANGAN</name>